<proteinExistence type="predicted"/>
<evidence type="ECO:0000313" key="1">
    <source>
        <dbReference type="EMBL" id="MEJ1093025.1"/>
    </source>
</evidence>
<accession>A0ABU8LPV6</accession>
<reference evidence="1 2" key="1">
    <citation type="submission" date="2024-02" db="EMBL/GenBank/DDBJ databases">
        <authorList>
            <person name="Saticioglu I.B."/>
        </authorList>
    </citation>
    <scope>NUCLEOTIDE SEQUENCE [LARGE SCALE GENOMIC DNA]</scope>
    <source>
        <strain evidence="1 2">Mu-43</strain>
    </source>
</reference>
<evidence type="ECO:0000313" key="2">
    <source>
        <dbReference type="Proteomes" id="UP001366085"/>
    </source>
</evidence>
<dbReference type="RefSeq" id="WP_337322078.1">
    <property type="nucleotide sequence ID" value="NZ_JBBDGN010000027.1"/>
</dbReference>
<protein>
    <recommendedName>
        <fullName evidence="3">Flagellar protein FlgN</fullName>
    </recommendedName>
</protein>
<comment type="caution">
    <text evidence="1">The sequence shown here is derived from an EMBL/GenBank/DDBJ whole genome shotgun (WGS) entry which is preliminary data.</text>
</comment>
<organism evidence="1 2">
    <name type="scientific">Microbacterium istanbulense</name>
    <dbReference type="NCBI Taxonomy" id="3122049"/>
    <lineage>
        <taxon>Bacteria</taxon>
        <taxon>Bacillati</taxon>
        <taxon>Actinomycetota</taxon>
        <taxon>Actinomycetes</taxon>
        <taxon>Micrococcales</taxon>
        <taxon>Microbacteriaceae</taxon>
        <taxon>Microbacterium</taxon>
    </lineage>
</organism>
<dbReference type="Proteomes" id="UP001366085">
    <property type="component" value="Unassembled WGS sequence"/>
</dbReference>
<gene>
    <name evidence="1" type="ORF">WDU93_15170</name>
</gene>
<name>A0ABU8LPV6_9MICO</name>
<keyword evidence="2" id="KW-1185">Reference proteome</keyword>
<sequence length="100" mass="11273">MSVKVKYGDLEQLVTQLRSIVGEFEQAGSRRRALEDAVARPYGENALHDAADDFEGRWDDRRKNLMENCKGLADHVDDVLVAFKDWDSEAAAKFDEGEGQ</sequence>
<dbReference type="EMBL" id="JBBDGN010000027">
    <property type="protein sequence ID" value="MEJ1093025.1"/>
    <property type="molecule type" value="Genomic_DNA"/>
</dbReference>
<evidence type="ECO:0008006" key="3">
    <source>
        <dbReference type="Google" id="ProtNLM"/>
    </source>
</evidence>